<dbReference type="AlphaFoldDB" id="A0A9P8HYC5"/>
<evidence type="ECO:0000313" key="2">
    <source>
        <dbReference type="Proteomes" id="UP000750711"/>
    </source>
</evidence>
<name>A0A9P8HYC5_9PEZI</name>
<comment type="caution">
    <text evidence="1">The sequence shown here is derived from an EMBL/GenBank/DDBJ whole genome shotgun (WGS) entry which is preliminary data.</text>
</comment>
<protein>
    <submittedName>
        <fullName evidence="1">Uncharacterized protein</fullName>
    </submittedName>
</protein>
<gene>
    <name evidence="1" type="ORF">GP486_008987</name>
</gene>
<dbReference type="EMBL" id="JAGHQM010004781">
    <property type="protein sequence ID" value="KAH0533587.1"/>
    <property type="molecule type" value="Genomic_DNA"/>
</dbReference>
<accession>A0A9P8HYC5</accession>
<reference evidence="1" key="1">
    <citation type="submission" date="2021-03" db="EMBL/GenBank/DDBJ databases">
        <title>Comparative genomics and phylogenomic investigation of the class Geoglossomycetes provide insights into ecological specialization and systematics.</title>
        <authorList>
            <person name="Melie T."/>
            <person name="Pirro S."/>
            <person name="Miller A.N."/>
            <person name="Quandt A."/>
        </authorList>
    </citation>
    <scope>NUCLEOTIDE SEQUENCE</scope>
    <source>
        <strain evidence="1">CAQ_001_2017</strain>
    </source>
</reference>
<proteinExistence type="predicted"/>
<dbReference type="Proteomes" id="UP000750711">
    <property type="component" value="Unassembled WGS sequence"/>
</dbReference>
<sequence length="112" mass="12634">LDTSLLHEMAGTLSAQVSRLKLAWEGLEPGKLGFMEAYEMLALGIQGKRMLWLVLAEIADWFPEWRNVDFTHLEAQASIQRDALEARLVHAAKGTLVEHQREIRELPAEAVV</sequence>
<feature type="non-terminal residue" evidence="1">
    <location>
        <position position="1"/>
    </location>
</feature>
<evidence type="ECO:0000313" key="1">
    <source>
        <dbReference type="EMBL" id="KAH0533587.1"/>
    </source>
</evidence>
<organism evidence="1 2">
    <name type="scientific">Trichoglossum hirsutum</name>
    <dbReference type="NCBI Taxonomy" id="265104"/>
    <lineage>
        <taxon>Eukaryota</taxon>
        <taxon>Fungi</taxon>
        <taxon>Dikarya</taxon>
        <taxon>Ascomycota</taxon>
        <taxon>Pezizomycotina</taxon>
        <taxon>Geoglossomycetes</taxon>
        <taxon>Geoglossales</taxon>
        <taxon>Geoglossaceae</taxon>
        <taxon>Trichoglossum</taxon>
    </lineage>
</organism>
<keyword evidence="2" id="KW-1185">Reference proteome</keyword>